<sequence>MNTIEYENLFLLNEPFMERYQESFTDSLNKGWFVLGNKVTTFEQEFAAYCGNSYCAGLASGLDALVLALRYFEFPEGSEVIVPSNTYIATILAIYHNGLVPVLVEPDLNTYNIDPLKIEEKISSLTRAIMVVHLYGKSCDMDPILGIAEKNNLKVIEDCAQSHGATYKGKKTGTFGNFGAFSFYPTKNLGALGDGGALLSADAEAIVQIKALRNYGCHEKYYNKYIGINSRLDEIQAGFLSVKLTSLDAINSHKKKLAQIYQEGLKSDFILPVQHPDYDDVYHIYSIRHPERDKLRTHLLKNNIKTEIHYPVPPHRQEALKNRLKGAYPISEAIHQTTLSLPVSYFHTAEQVKQVVAVMNAF</sequence>
<dbReference type="PANTHER" id="PTHR30244">
    <property type="entry name" value="TRANSAMINASE"/>
    <property type="match status" value="1"/>
</dbReference>
<evidence type="ECO:0000313" key="6">
    <source>
        <dbReference type="EMBL" id="TDQ09248.1"/>
    </source>
</evidence>
<dbReference type="InterPro" id="IPR015421">
    <property type="entry name" value="PyrdxlP-dep_Trfase_major"/>
</dbReference>
<dbReference type="SUPFAM" id="SSF53383">
    <property type="entry name" value="PLP-dependent transferases"/>
    <property type="match status" value="1"/>
</dbReference>
<dbReference type="GO" id="GO:0000271">
    <property type="term" value="P:polysaccharide biosynthetic process"/>
    <property type="evidence" value="ECO:0007669"/>
    <property type="project" value="TreeGrafter"/>
</dbReference>
<evidence type="ECO:0000256" key="2">
    <source>
        <dbReference type="ARBA" id="ARBA00037999"/>
    </source>
</evidence>
<feature type="active site" description="Proton acceptor" evidence="3">
    <location>
        <position position="187"/>
    </location>
</feature>
<protein>
    <submittedName>
        <fullName evidence="6">dTDP-4-amino-4,6-dideoxygalactose transaminase</fullName>
    </submittedName>
</protein>
<comment type="similarity">
    <text evidence="2 5">Belongs to the DegT/DnrJ/EryC1 family.</text>
</comment>
<dbReference type="RefSeq" id="WP_133575350.1">
    <property type="nucleotide sequence ID" value="NZ_SNYC01000004.1"/>
</dbReference>
<dbReference type="InterPro" id="IPR000653">
    <property type="entry name" value="DegT/StrS_aminotransferase"/>
</dbReference>
<gene>
    <name evidence="6" type="ORF">ATK78_1402</name>
</gene>
<accession>A0A4R6SU12</accession>
<dbReference type="Gene3D" id="3.90.1150.10">
    <property type="entry name" value="Aspartate Aminotransferase, domain 1"/>
    <property type="match status" value="1"/>
</dbReference>
<evidence type="ECO:0000313" key="7">
    <source>
        <dbReference type="Proteomes" id="UP000295620"/>
    </source>
</evidence>
<dbReference type="PANTHER" id="PTHR30244:SF36">
    <property type="entry name" value="3-OXO-GLUCOSE-6-PHOSPHATE:GLUTAMATE AMINOTRANSFERASE"/>
    <property type="match status" value="1"/>
</dbReference>
<evidence type="ECO:0000256" key="4">
    <source>
        <dbReference type="PIRSR" id="PIRSR000390-2"/>
    </source>
</evidence>
<reference evidence="6 7" key="1">
    <citation type="submission" date="2019-03" db="EMBL/GenBank/DDBJ databases">
        <title>Genomic Encyclopedia of Archaeal and Bacterial Type Strains, Phase II (KMG-II): from individual species to whole genera.</title>
        <authorList>
            <person name="Goeker M."/>
        </authorList>
    </citation>
    <scope>NUCLEOTIDE SEQUENCE [LARGE SCALE GENOMIC DNA]</scope>
    <source>
        <strain evidence="6 7">DSM 19035</strain>
    </source>
</reference>
<evidence type="ECO:0000256" key="1">
    <source>
        <dbReference type="ARBA" id="ARBA00022898"/>
    </source>
</evidence>
<comment type="caution">
    <text evidence="6">The sequence shown here is derived from an EMBL/GenBank/DDBJ whole genome shotgun (WGS) entry which is preliminary data.</text>
</comment>
<keyword evidence="7" id="KW-1185">Reference proteome</keyword>
<dbReference type="PIRSF" id="PIRSF000390">
    <property type="entry name" value="PLP_StrS"/>
    <property type="match status" value="1"/>
</dbReference>
<name>A0A4R6SU12_9SPHI</name>
<evidence type="ECO:0000256" key="3">
    <source>
        <dbReference type="PIRSR" id="PIRSR000390-1"/>
    </source>
</evidence>
<organism evidence="6 7">
    <name type="scientific">Pedobacter metabolipauper</name>
    <dbReference type="NCBI Taxonomy" id="425513"/>
    <lineage>
        <taxon>Bacteria</taxon>
        <taxon>Pseudomonadati</taxon>
        <taxon>Bacteroidota</taxon>
        <taxon>Sphingobacteriia</taxon>
        <taxon>Sphingobacteriales</taxon>
        <taxon>Sphingobacteriaceae</taxon>
        <taxon>Pedobacter</taxon>
    </lineage>
</organism>
<dbReference type="Pfam" id="PF01041">
    <property type="entry name" value="DegT_DnrJ_EryC1"/>
    <property type="match status" value="1"/>
</dbReference>
<evidence type="ECO:0000256" key="5">
    <source>
        <dbReference type="RuleBase" id="RU004508"/>
    </source>
</evidence>
<dbReference type="InterPro" id="IPR015422">
    <property type="entry name" value="PyrdxlP-dep_Trfase_small"/>
</dbReference>
<keyword evidence="1 4" id="KW-0663">Pyridoxal phosphate</keyword>
<dbReference type="GO" id="GO:0030170">
    <property type="term" value="F:pyridoxal phosphate binding"/>
    <property type="evidence" value="ECO:0007669"/>
    <property type="project" value="TreeGrafter"/>
</dbReference>
<proteinExistence type="inferred from homology"/>
<feature type="modified residue" description="N6-(pyridoxal phosphate)lysine" evidence="4">
    <location>
        <position position="187"/>
    </location>
</feature>
<dbReference type="InterPro" id="IPR015424">
    <property type="entry name" value="PyrdxlP-dep_Trfase"/>
</dbReference>
<dbReference type="EMBL" id="SNYC01000004">
    <property type="protein sequence ID" value="TDQ09248.1"/>
    <property type="molecule type" value="Genomic_DNA"/>
</dbReference>
<dbReference type="AlphaFoldDB" id="A0A4R6SU12"/>
<dbReference type="Proteomes" id="UP000295620">
    <property type="component" value="Unassembled WGS sequence"/>
</dbReference>
<dbReference type="OrthoDB" id="9804264at2"/>
<dbReference type="Gene3D" id="3.40.640.10">
    <property type="entry name" value="Type I PLP-dependent aspartate aminotransferase-like (Major domain)"/>
    <property type="match status" value="1"/>
</dbReference>
<dbReference type="CDD" id="cd00616">
    <property type="entry name" value="AHBA_syn"/>
    <property type="match status" value="1"/>
</dbReference>
<dbReference type="GO" id="GO:0008483">
    <property type="term" value="F:transaminase activity"/>
    <property type="evidence" value="ECO:0007669"/>
    <property type="project" value="TreeGrafter"/>
</dbReference>